<evidence type="ECO:0000313" key="2">
    <source>
        <dbReference type="EMBL" id="SCL95672.1"/>
    </source>
</evidence>
<sequence>MDFESYKLFLEVDKFFDDKSVNVDKFNANHTVSDYCPEKNGSKGCDNDYQRINAIGGHLIKQLYFKNSSINGGNNNNRFIEYFIMWLSHILYRKLEDHTITLKSAYDKHLKDNFGEFRHWYLLQDKRYMANSNMAIMNLIYLFFQQICDTIKIYKKPHILGHEYANKALECYFMYDKISNLIKHCGPYLELLDHLRTIYNEFIKKVKRERRHVDILDQLMDLPEIDKTKLGCKFKTGRCIRLHQKLEKNNSKIIKLGIKMLKDDAKRRIRRRSNSIASQDTEDDDDDDDGDDDDNVDDDDDDDDSDSDSYSDSDIYSDSDADVVDDAADDDDNDADAAYYDEIIKKFLSQLENSQQGASSVPAPQQTQQVQTPAAKKSVPTPQQPLAQPTTGQSTSTTSSITTTSPTGTKSESLKLSRSAESSNPQKETKTPTTQPEAQRKVAAKVTSPQTPATKPAAVKPAPPQTVATKPVPPQKAATKPENSKSIPAQTAAKKPATSKPATSKPAPAKPAPAKPAPAK</sequence>
<dbReference type="Pfam" id="PF06022">
    <property type="entry name" value="Cir_Bir_Yir"/>
    <property type="match status" value="1"/>
</dbReference>
<feature type="compositionally biased region" description="Low complexity" evidence="1">
    <location>
        <begin position="488"/>
        <end position="507"/>
    </location>
</feature>
<feature type="non-terminal residue" evidence="2">
    <location>
        <position position="520"/>
    </location>
</feature>
<feature type="compositionally biased region" description="Low complexity" evidence="1">
    <location>
        <begin position="358"/>
        <end position="409"/>
    </location>
</feature>
<dbReference type="InterPro" id="IPR016024">
    <property type="entry name" value="ARM-type_fold"/>
</dbReference>
<feature type="compositionally biased region" description="Pro residues" evidence="1">
    <location>
        <begin position="508"/>
        <end position="520"/>
    </location>
</feature>
<feature type="region of interest" description="Disordered" evidence="1">
    <location>
        <begin position="352"/>
        <end position="520"/>
    </location>
</feature>
<reference evidence="2" key="1">
    <citation type="submission" date="2016-08" db="EMBL/GenBank/DDBJ databases">
        <authorList>
            <consortium name="Pathogen Informatics"/>
        </authorList>
    </citation>
    <scope>NUCLEOTIDE SEQUENCE</scope>
    <source>
        <strain evidence="2">DS</strain>
    </source>
</reference>
<dbReference type="SUPFAM" id="SSF48371">
    <property type="entry name" value="ARM repeat"/>
    <property type="match status" value="1"/>
</dbReference>
<feature type="compositionally biased region" description="Polar residues" evidence="1">
    <location>
        <begin position="410"/>
        <end position="424"/>
    </location>
</feature>
<gene>
    <name evidence="2" type="ORF">PCHDS_000565800</name>
</gene>
<dbReference type="AlphaFoldDB" id="A0A1C6X0E5"/>
<feature type="region of interest" description="Disordered" evidence="1">
    <location>
        <begin position="269"/>
        <end position="335"/>
    </location>
</feature>
<protein>
    <submittedName>
        <fullName evidence="2">Plasmodium variant antigen protein Cir/Yir/Bir, putative</fullName>
    </submittedName>
</protein>
<name>A0A1C6X0E5_PLACE</name>
<feature type="compositionally biased region" description="Low complexity" evidence="1">
    <location>
        <begin position="449"/>
        <end position="469"/>
    </location>
</feature>
<accession>A0A1C6X0E5</accession>
<feature type="compositionally biased region" description="Acidic residues" evidence="1">
    <location>
        <begin position="280"/>
        <end position="335"/>
    </location>
</feature>
<dbReference type="Proteomes" id="UP000507536">
    <property type="component" value="Unassembled WGS sequence"/>
</dbReference>
<proteinExistence type="predicted"/>
<dbReference type="PANTHER" id="PTHR24216">
    <property type="entry name" value="PAXILLIN-RELATED"/>
    <property type="match status" value="1"/>
</dbReference>
<dbReference type="EMBL" id="FMIN01000565">
    <property type="protein sequence ID" value="SCL95672.1"/>
    <property type="molecule type" value="Genomic_DNA"/>
</dbReference>
<evidence type="ECO:0000256" key="1">
    <source>
        <dbReference type="SAM" id="MobiDB-lite"/>
    </source>
</evidence>
<dbReference type="InterPro" id="IPR006477">
    <property type="entry name" value="Yir_bir_cir"/>
</dbReference>
<organism evidence="2">
    <name type="scientific">Plasmodium chabaudi adami</name>
    <dbReference type="NCBI Taxonomy" id="5826"/>
    <lineage>
        <taxon>Eukaryota</taxon>
        <taxon>Sar</taxon>
        <taxon>Alveolata</taxon>
        <taxon>Apicomplexa</taxon>
        <taxon>Aconoidasida</taxon>
        <taxon>Haemosporida</taxon>
        <taxon>Plasmodiidae</taxon>
        <taxon>Plasmodium</taxon>
        <taxon>Plasmodium (Vinckeia)</taxon>
    </lineage>
</organism>